<reference evidence="1" key="2">
    <citation type="journal article" date="2021" name="PeerJ">
        <title>Extensive microbial diversity within the chicken gut microbiome revealed by metagenomics and culture.</title>
        <authorList>
            <person name="Gilroy R."/>
            <person name="Ravi A."/>
            <person name="Getino M."/>
            <person name="Pursley I."/>
            <person name="Horton D.L."/>
            <person name="Alikhan N.F."/>
            <person name="Baker D."/>
            <person name="Gharbi K."/>
            <person name="Hall N."/>
            <person name="Watson M."/>
            <person name="Adriaenssens E.M."/>
            <person name="Foster-Nyarko E."/>
            <person name="Jarju S."/>
            <person name="Secka A."/>
            <person name="Antonio M."/>
            <person name="Oren A."/>
            <person name="Chaudhuri R.R."/>
            <person name="La Ragione R."/>
            <person name="Hildebrand F."/>
            <person name="Pallen M.J."/>
        </authorList>
    </citation>
    <scope>NUCLEOTIDE SEQUENCE</scope>
    <source>
        <strain evidence="1">CHK190-19873</strain>
    </source>
</reference>
<reference evidence="1" key="1">
    <citation type="submission" date="2020-10" db="EMBL/GenBank/DDBJ databases">
        <authorList>
            <person name="Gilroy R."/>
        </authorList>
    </citation>
    <scope>NUCLEOTIDE SEQUENCE</scope>
    <source>
        <strain evidence="1">CHK190-19873</strain>
    </source>
</reference>
<comment type="caution">
    <text evidence="1">The sequence shown here is derived from an EMBL/GenBank/DDBJ whole genome shotgun (WGS) entry which is preliminary data.</text>
</comment>
<proteinExistence type="predicted"/>
<gene>
    <name evidence="1" type="ORF">IAB44_16240</name>
</gene>
<evidence type="ECO:0000313" key="2">
    <source>
        <dbReference type="Proteomes" id="UP000823935"/>
    </source>
</evidence>
<dbReference type="AlphaFoldDB" id="A0A9D1EWE4"/>
<evidence type="ECO:0000313" key="1">
    <source>
        <dbReference type="EMBL" id="HIS33074.1"/>
    </source>
</evidence>
<sequence length="47" mass="5240">MYRKKMVFVWILVFLLAAAAVCFLLAGEKEAEPEGTLIRAVSGVERL</sequence>
<accession>A0A9D1EWE4</accession>
<dbReference type="EMBL" id="DVIQ01000111">
    <property type="protein sequence ID" value="HIS33074.1"/>
    <property type="molecule type" value="Genomic_DNA"/>
</dbReference>
<name>A0A9D1EWE4_9FIRM</name>
<dbReference type="Proteomes" id="UP000823935">
    <property type="component" value="Unassembled WGS sequence"/>
</dbReference>
<organism evidence="1 2">
    <name type="scientific">Candidatus Limivivens intestinipullorum</name>
    <dbReference type="NCBI Taxonomy" id="2840858"/>
    <lineage>
        <taxon>Bacteria</taxon>
        <taxon>Bacillati</taxon>
        <taxon>Bacillota</taxon>
        <taxon>Clostridia</taxon>
        <taxon>Lachnospirales</taxon>
        <taxon>Lachnospiraceae</taxon>
        <taxon>Lachnospiraceae incertae sedis</taxon>
        <taxon>Candidatus Limivivens</taxon>
    </lineage>
</organism>
<protein>
    <submittedName>
        <fullName evidence="1">Uncharacterized protein</fullName>
    </submittedName>
</protein>